<evidence type="ECO:0008006" key="2">
    <source>
        <dbReference type="Google" id="ProtNLM"/>
    </source>
</evidence>
<dbReference type="EMBL" id="UINC01001205">
    <property type="protein sequence ID" value="SUZ74288.1"/>
    <property type="molecule type" value="Genomic_DNA"/>
</dbReference>
<gene>
    <name evidence="1" type="ORF">METZ01_LOCUS27142</name>
</gene>
<protein>
    <recommendedName>
        <fullName evidence="2">Amidohydrolase-related domain-containing protein</fullName>
    </recommendedName>
</protein>
<organism evidence="1">
    <name type="scientific">marine metagenome</name>
    <dbReference type="NCBI Taxonomy" id="408172"/>
    <lineage>
        <taxon>unclassified sequences</taxon>
        <taxon>metagenomes</taxon>
        <taxon>ecological metagenomes</taxon>
    </lineage>
</organism>
<evidence type="ECO:0000313" key="1">
    <source>
        <dbReference type="EMBL" id="SUZ74288.1"/>
    </source>
</evidence>
<name>A0A381Q5U5_9ZZZZ</name>
<dbReference type="InterPro" id="IPR046249">
    <property type="entry name" value="DUF6282"/>
</dbReference>
<accession>A0A381Q5U5</accession>
<dbReference type="AlphaFoldDB" id="A0A381Q5U5"/>
<dbReference type="InterPro" id="IPR032466">
    <property type="entry name" value="Metal_Hydrolase"/>
</dbReference>
<dbReference type="Gene3D" id="3.20.20.140">
    <property type="entry name" value="Metal-dependent hydrolases"/>
    <property type="match status" value="1"/>
</dbReference>
<dbReference type="SUPFAM" id="SSF51556">
    <property type="entry name" value="Metallo-dependent hydrolases"/>
    <property type="match status" value="1"/>
</dbReference>
<dbReference type="Pfam" id="PF19799">
    <property type="entry name" value="DUF6282"/>
    <property type="match status" value="1"/>
</dbReference>
<proteinExistence type="predicted"/>
<sequence>MLAPASKWARLDLFRDPFSLSLPRFLLPLIPKNGEILSNVDRILEGALDIHVHFGPDPKVERRAGAVEIALQAREMGMQGVVLKSHEYPTHPVAATTSDLVSDITVLGGVALDEEVGGLNIRAVEATANMGGRIVWMPTYSAKADREAKGLDGGISLLDASGSLVLEVHPILELIKSHDMVLATGHISTAESMALVAEARNIGIQRIVVTHGTTMSFWTGMTVEDMKELAGMGAFIEHCLHVMMPTTHRMDPKELAKTISAIGPERCILSTDFGQDFHPMPAEGMRMGIATMLRAGMEEVEVGMLVKDNPSRLMGT</sequence>
<reference evidence="1" key="1">
    <citation type="submission" date="2018-05" db="EMBL/GenBank/DDBJ databases">
        <authorList>
            <person name="Lanie J.A."/>
            <person name="Ng W.-L."/>
            <person name="Kazmierczak K.M."/>
            <person name="Andrzejewski T.M."/>
            <person name="Davidsen T.M."/>
            <person name="Wayne K.J."/>
            <person name="Tettelin H."/>
            <person name="Glass J.I."/>
            <person name="Rusch D."/>
            <person name="Podicherti R."/>
            <person name="Tsui H.-C.T."/>
            <person name="Winkler M.E."/>
        </authorList>
    </citation>
    <scope>NUCLEOTIDE SEQUENCE</scope>
</reference>